<dbReference type="KEGG" id="ccro:CMC5_000780"/>
<dbReference type="EMBL" id="CP012159">
    <property type="protein sequence ID" value="AKT35966.1"/>
    <property type="molecule type" value="Genomic_DNA"/>
</dbReference>
<evidence type="ECO:0000256" key="1">
    <source>
        <dbReference type="ARBA" id="ARBA00004167"/>
    </source>
</evidence>
<evidence type="ECO:0000259" key="6">
    <source>
        <dbReference type="Pfam" id="PF13360"/>
    </source>
</evidence>
<name>A0A0K1E507_CHOCO</name>
<keyword evidence="2" id="KW-0812">Transmembrane</keyword>
<evidence type="ECO:0000313" key="7">
    <source>
        <dbReference type="EMBL" id="AKT35966.1"/>
    </source>
</evidence>
<dbReference type="InterPro" id="IPR002372">
    <property type="entry name" value="PQQ_rpt_dom"/>
</dbReference>
<keyword evidence="8" id="KW-1185">Reference proteome</keyword>
<evidence type="ECO:0000313" key="8">
    <source>
        <dbReference type="Proteomes" id="UP000067626"/>
    </source>
</evidence>
<dbReference type="Proteomes" id="UP000067626">
    <property type="component" value="Chromosome"/>
</dbReference>
<dbReference type="SUPFAM" id="SSF69318">
    <property type="entry name" value="Integrin alpha N-terminal domain"/>
    <property type="match status" value="1"/>
</dbReference>
<evidence type="ECO:0000256" key="3">
    <source>
        <dbReference type="ARBA" id="ARBA00022989"/>
    </source>
</evidence>
<dbReference type="STRING" id="52.CMC5_000780"/>
<dbReference type="SMART" id="SM00564">
    <property type="entry name" value="PQQ"/>
    <property type="match status" value="4"/>
</dbReference>
<accession>A0A0K1E507</accession>
<keyword evidence="3" id="KW-1133">Transmembrane helix</keyword>
<dbReference type="Pfam" id="PF13360">
    <property type="entry name" value="PQQ_2"/>
    <property type="match status" value="1"/>
</dbReference>
<comment type="subcellular location">
    <subcellularLocation>
        <location evidence="1">Membrane</location>
        <topology evidence="1">Single-pass membrane protein</topology>
    </subcellularLocation>
</comment>
<feature type="region of interest" description="Disordered" evidence="5">
    <location>
        <begin position="162"/>
        <end position="181"/>
    </location>
</feature>
<dbReference type="PANTHER" id="PTHR21419">
    <property type="match status" value="1"/>
</dbReference>
<gene>
    <name evidence="7" type="ORF">CMC5_000780</name>
</gene>
<organism evidence="7 8">
    <name type="scientific">Chondromyces crocatus</name>
    <dbReference type="NCBI Taxonomy" id="52"/>
    <lineage>
        <taxon>Bacteria</taxon>
        <taxon>Pseudomonadati</taxon>
        <taxon>Myxococcota</taxon>
        <taxon>Polyangia</taxon>
        <taxon>Polyangiales</taxon>
        <taxon>Polyangiaceae</taxon>
        <taxon>Chondromyces</taxon>
    </lineage>
</organism>
<keyword evidence="4" id="KW-0472">Membrane</keyword>
<sequence length="608" mass="63588">MRSTMDDARMPISTQLPDGIHCDVPIVEQGLSRDAPSVAGFRPRPAGSAKGFAMLDDHASAPPRPVPPRSTAGRELTLAARERSAAPAPSRKDAVPRAAWALLAFAGGVSGCGTTSGTSTVTTTPVPHVEITTPDPATQAVKGRDEEVEGPLPLLDATTERRGRRTVTPLARPSRSTPKARTVTLRSSLKLPLKTRWTARVGKTTFRTTMALVEDAVVIGTHGDTLDGTFETTDGVYVLDAKTGRQRKLLFTPGRGDHDVGGIAVDGNRLFFTTDNGQVIATTLEGKSLWQAHLRGKVRPAPALAHLNGDKQLDVVVGDEEGQLSALNGATGEPLWRAQTGKNEYGARGFVGAAAIVDVDGDGRDDVIAGARDGVLTAYRGRDGEVLWQTVSASGMHASPQIVDIDGDGAPEVLAAWSYGVVALLDVRTGHQRWAEVLEQDGGGIEGLFASPVPLPAAEGPGVLIAPTAWWGDDDGILGVGSVAPEFRAAERRVSGSPVVIDLDGDGELEAIVGTEAGKVVALHADGGRAELASLPGGVEASPMLADVDGDGTYEVLVAANDGVLRCFETGATAKPVIARFRGESPHNRGDLGAVPLRWARSSTFQPR</sequence>
<dbReference type="GO" id="GO:0016020">
    <property type="term" value="C:membrane"/>
    <property type="evidence" value="ECO:0007669"/>
    <property type="project" value="UniProtKB-SubCell"/>
</dbReference>
<dbReference type="PANTHER" id="PTHR21419:SF23">
    <property type="entry name" value="PROTEIN DEFECTIVE IN EXINE FORMATION 1"/>
    <property type="match status" value="1"/>
</dbReference>
<reference evidence="7 8" key="1">
    <citation type="submission" date="2015-07" db="EMBL/GenBank/DDBJ databases">
        <title>Genome analysis of myxobacterium Chondromyces crocatus Cm c5 reveals a high potential for natural compound synthesis and the genetic basis for the loss of fruiting body formation.</title>
        <authorList>
            <person name="Zaburannyi N."/>
            <person name="Bunk B."/>
            <person name="Maier J."/>
            <person name="Overmann J."/>
            <person name="Mueller R."/>
        </authorList>
    </citation>
    <scope>NUCLEOTIDE SEQUENCE [LARGE SCALE GENOMIC DNA]</scope>
    <source>
        <strain evidence="7 8">Cm c5</strain>
    </source>
</reference>
<feature type="region of interest" description="Disordered" evidence="5">
    <location>
        <begin position="115"/>
        <end position="148"/>
    </location>
</feature>
<dbReference type="PATRIC" id="fig|52.7.peg.85"/>
<dbReference type="AlphaFoldDB" id="A0A0K1E507"/>
<evidence type="ECO:0000256" key="2">
    <source>
        <dbReference type="ARBA" id="ARBA00022692"/>
    </source>
</evidence>
<proteinExistence type="predicted"/>
<evidence type="ECO:0000256" key="5">
    <source>
        <dbReference type="SAM" id="MobiDB-lite"/>
    </source>
</evidence>
<dbReference type="InterPro" id="IPR015943">
    <property type="entry name" value="WD40/YVTN_repeat-like_dom_sf"/>
</dbReference>
<feature type="domain" description="Pyrrolo-quinoline quinone repeat" evidence="6">
    <location>
        <begin position="237"/>
        <end position="439"/>
    </location>
</feature>
<feature type="compositionally biased region" description="Low complexity" evidence="5">
    <location>
        <begin position="115"/>
        <end position="134"/>
    </location>
</feature>
<dbReference type="InterPro" id="IPR018391">
    <property type="entry name" value="PQQ_b-propeller_rpt"/>
</dbReference>
<evidence type="ECO:0000256" key="4">
    <source>
        <dbReference type="ARBA" id="ARBA00023136"/>
    </source>
</evidence>
<dbReference type="Gene3D" id="2.130.10.10">
    <property type="entry name" value="YVTN repeat-like/Quinoprotein amine dehydrogenase"/>
    <property type="match status" value="1"/>
</dbReference>
<dbReference type="InterPro" id="IPR028994">
    <property type="entry name" value="Integrin_alpha_N"/>
</dbReference>
<dbReference type="InterPro" id="IPR045232">
    <property type="entry name" value="FAM234"/>
</dbReference>
<protein>
    <recommendedName>
        <fullName evidence="6">Pyrrolo-quinoline quinone repeat domain-containing protein</fullName>
    </recommendedName>
</protein>